<dbReference type="GO" id="GO:0016627">
    <property type="term" value="F:oxidoreductase activity, acting on the CH-CH group of donors"/>
    <property type="evidence" value="ECO:0007669"/>
    <property type="project" value="UniProtKB-ARBA"/>
</dbReference>
<dbReference type="InParanoid" id="A0A6C2YMS4"/>
<evidence type="ECO:0000256" key="7">
    <source>
        <dbReference type="ARBA" id="ARBA00023002"/>
    </source>
</evidence>
<dbReference type="InterPro" id="IPR036188">
    <property type="entry name" value="FAD/NAD-bd_sf"/>
</dbReference>
<dbReference type="PANTHER" id="PTHR43734:SF3">
    <property type="entry name" value="B-CAROTENE KETOLASE"/>
    <property type="match status" value="1"/>
</dbReference>
<sequence>MSNLRAAVIGSGFGGLAAACRLQALGIQTTLLEARDQPGGRAAVYRDAGFTFDAGPTVITAPECLEEVFQSAGRNLADYVELLPVSPMYRLVWPDGVTFDYVQSEERLLEQIRRIQPNDVDGYRRFAAYSKQVFQKGYVELGAKPFLHFWDMVRAAPHLAKLRADRSVYHTVARFLSDEHLRQAFSFHPLLVGGNPYETSAVYTLIHHIEREWGVYFPRGGTGALVNAFVRLFQDIGGELRLNSPVQAVHLGPSDRTRIAPRHYLTTPTKTAEPFDIVLSNADLHHTYGHIYREVPAAAKMRQSLERMEWSMSLMVIYFGTRIRYPDLAHHTILFGPRYKGLLDDIFHGHSLPDDFSLYLHAPTVTDPSLAPEGCEAFYVLSPVPHLGKAPIDWDIEGPRYAERILESLEATHLPGLRQHLVTQKVFTPKDFQTVWNAHQGSAFSVAPRLTQSAYFRPHNRDAQIPGLYLVGAGTHPGAGVPGVVNSAKATLSVIAEEYRL</sequence>
<dbReference type="EMBL" id="LR586016">
    <property type="protein sequence ID" value="VIP02736.1"/>
    <property type="molecule type" value="Genomic_DNA"/>
</dbReference>
<reference evidence="11" key="1">
    <citation type="submission" date="2019-04" db="EMBL/GenBank/DDBJ databases">
        <authorList>
            <consortium name="Science for Life Laboratories"/>
        </authorList>
    </citation>
    <scope>NUCLEOTIDE SEQUENCE</scope>
    <source>
        <strain evidence="11">MBLW1</strain>
    </source>
</reference>
<dbReference type="NCBIfam" id="TIGR02734">
    <property type="entry name" value="crtI_fam"/>
    <property type="match status" value="1"/>
</dbReference>
<gene>
    <name evidence="11" type="ORF">GMBLW1_12240</name>
</gene>
<dbReference type="RefSeq" id="WP_162657878.1">
    <property type="nucleotide sequence ID" value="NZ_LR593887.1"/>
</dbReference>
<evidence type="ECO:0000256" key="9">
    <source>
        <dbReference type="RuleBase" id="RU362075"/>
    </source>
</evidence>
<organism evidence="11">
    <name type="scientific">Tuwongella immobilis</name>
    <dbReference type="NCBI Taxonomy" id="692036"/>
    <lineage>
        <taxon>Bacteria</taxon>
        <taxon>Pseudomonadati</taxon>
        <taxon>Planctomycetota</taxon>
        <taxon>Planctomycetia</taxon>
        <taxon>Gemmatales</taxon>
        <taxon>Gemmataceae</taxon>
        <taxon>Tuwongella</taxon>
    </lineage>
</organism>
<dbReference type="Proteomes" id="UP000464378">
    <property type="component" value="Chromosome"/>
</dbReference>
<evidence type="ECO:0000313" key="11">
    <source>
        <dbReference type="EMBL" id="VIP02736.1"/>
    </source>
</evidence>
<dbReference type="InterPro" id="IPR008150">
    <property type="entry name" value="Phytoene_DH_bac_CS"/>
</dbReference>
<dbReference type="PROSITE" id="PS00982">
    <property type="entry name" value="PHYTOENE_DH"/>
    <property type="match status" value="1"/>
</dbReference>
<name>A0A6C2YMS4_9BACT</name>
<dbReference type="InterPro" id="IPR002937">
    <property type="entry name" value="Amino_oxidase"/>
</dbReference>
<dbReference type="Gene3D" id="3.50.50.60">
    <property type="entry name" value="FAD/NAD(P)-binding domain"/>
    <property type="match status" value="2"/>
</dbReference>
<dbReference type="GO" id="GO:0016117">
    <property type="term" value="P:carotenoid biosynthetic process"/>
    <property type="evidence" value="ECO:0007669"/>
    <property type="project" value="UniProtKB-KW"/>
</dbReference>
<keyword evidence="12" id="KW-1185">Reference proteome</keyword>
<evidence type="ECO:0000256" key="4">
    <source>
        <dbReference type="ARBA" id="ARBA00022630"/>
    </source>
</evidence>
<keyword evidence="5 9" id="KW-0125">Carotenoid biosynthesis</keyword>
<feature type="domain" description="Amine oxidase" evidence="10">
    <location>
        <begin position="14"/>
        <end position="490"/>
    </location>
</feature>
<comment type="similarity">
    <text evidence="3 9">Belongs to the carotenoid/retinoid oxidoreductase family.</text>
</comment>
<evidence type="ECO:0000256" key="5">
    <source>
        <dbReference type="ARBA" id="ARBA00022746"/>
    </source>
</evidence>
<protein>
    <recommendedName>
        <fullName evidence="8">Phytoene dehydrogenase</fullName>
    </recommendedName>
</protein>
<evidence type="ECO:0000259" key="10">
    <source>
        <dbReference type="Pfam" id="PF01593"/>
    </source>
</evidence>
<keyword evidence="7 9" id="KW-0560">Oxidoreductase</keyword>
<evidence type="ECO:0000256" key="2">
    <source>
        <dbReference type="ARBA" id="ARBA00004829"/>
    </source>
</evidence>
<evidence type="ECO:0000313" key="12">
    <source>
        <dbReference type="Proteomes" id="UP000464378"/>
    </source>
</evidence>
<comment type="pathway">
    <text evidence="2 9">Carotenoid biosynthesis.</text>
</comment>
<proteinExistence type="inferred from homology"/>
<dbReference type="KEGG" id="tim:GMBLW1_12240"/>
<dbReference type="PANTHER" id="PTHR43734">
    <property type="entry name" value="PHYTOENE DESATURASE"/>
    <property type="match status" value="1"/>
</dbReference>
<dbReference type="SUPFAM" id="SSF51905">
    <property type="entry name" value="FAD/NAD(P)-binding domain"/>
    <property type="match status" value="1"/>
</dbReference>
<comment type="cofactor">
    <cofactor evidence="1">
        <name>FAD</name>
        <dbReference type="ChEBI" id="CHEBI:57692"/>
    </cofactor>
</comment>
<dbReference type="FunFam" id="3.50.50.60:FF:000378">
    <property type="entry name" value="Phytoene desaturase"/>
    <property type="match status" value="1"/>
</dbReference>
<keyword evidence="4" id="KW-0285">Flavoprotein</keyword>
<accession>A0A6C2YMS4</accession>
<dbReference type="PROSITE" id="PS51257">
    <property type="entry name" value="PROKAR_LIPOPROTEIN"/>
    <property type="match status" value="1"/>
</dbReference>
<evidence type="ECO:0000256" key="6">
    <source>
        <dbReference type="ARBA" id="ARBA00022827"/>
    </source>
</evidence>
<dbReference type="InterPro" id="IPR014105">
    <property type="entry name" value="Carotenoid/retinoid_OxRdtase"/>
</dbReference>
<evidence type="ECO:0000256" key="3">
    <source>
        <dbReference type="ARBA" id="ARBA00006046"/>
    </source>
</evidence>
<evidence type="ECO:0000256" key="8">
    <source>
        <dbReference type="ARBA" id="ARBA00031986"/>
    </source>
</evidence>
<dbReference type="Pfam" id="PF01593">
    <property type="entry name" value="Amino_oxidase"/>
    <property type="match status" value="1"/>
</dbReference>
<dbReference type="EMBL" id="LR593887">
    <property type="protein sequence ID" value="VTS02298.1"/>
    <property type="molecule type" value="Genomic_DNA"/>
</dbReference>
<dbReference type="AlphaFoldDB" id="A0A6C2YMS4"/>
<keyword evidence="6" id="KW-0274">FAD</keyword>
<evidence type="ECO:0000256" key="1">
    <source>
        <dbReference type="ARBA" id="ARBA00001974"/>
    </source>
</evidence>